<proteinExistence type="predicted"/>
<accession>A0A518EZ25</accession>
<sequence>MPTGTVDLVAGAEIGSSVRILNGRFPVMVSVPGTTIPRLVDLGRIGSLGGVPASGEIRITLPIPNWPRGTVLFMQTSRTNGSGTDFANSGTMLVR</sequence>
<organism evidence="1 2">
    <name type="scientific">Saltatorellus ferox</name>
    <dbReference type="NCBI Taxonomy" id="2528018"/>
    <lineage>
        <taxon>Bacteria</taxon>
        <taxon>Pseudomonadati</taxon>
        <taxon>Planctomycetota</taxon>
        <taxon>Planctomycetia</taxon>
        <taxon>Planctomycetia incertae sedis</taxon>
        <taxon>Saltatorellus</taxon>
    </lineage>
</organism>
<dbReference type="Proteomes" id="UP000320390">
    <property type="component" value="Chromosome"/>
</dbReference>
<dbReference type="AlphaFoldDB" id="A0A518EZ25"/>
<dbReference type="RefSeq" id="WP_145203518.1">
    <property type="nucleotide sequence ID" value="NZ_CP036434.1"/>
</dbReference>
<dbReference type="EMBL" id="CP036434">
    <property type="protein sequence ID" value="QDV09336.1"/>
    <property type="molecule type" value="Genomic_DNA"/>
</dbReference>
<keyword evidence="2" id="KW-1185">Reference proteome</keyword>
<protein>
    <submittedName>
        <fullName evidence="1">Uncharacterized protein</fullName>
    </submittedName>
</protein>
<evidence type="ECO:0000313" key="1">
    <source>
        <dbReference type="EMBL" id="QDV09336.1"/>
    </source>
</evidence>
<reference evidence="1 2" key="1">
    <citation type="submission" date="2019-02" db="EMBL/GenBank/DDBJ databases">
        <title>Deep-cultivation of Planctomycetes and their phenomic and genomic characterization uncovers novel biology.</title>
        <authorList>
            <person name="Wiegand S."/>
            <person name="Jogler M."/>
            <person name="Boedeker C."/>
            <person name="Pinto D."/>
            <person name="Vollmers J."/>
            <person name="Rivas-Marin E."/>
            <person name="Kohn T."/>
            <person name="Peeters S.H."/>
            <person name="Heuer A."/>
            <person name="Rast P."/>
            <person name="Oberbeckmann S."/>
            <person name="Bunk B."/>
            <person name="Jeske O."/>
            <person name="Meyerdierks A."/>
            <person name="Storesund J.E."/>
            <person name="Kallscheuer N."/>
            <person name="Luecker S."/>
            <person name="Lage O.M."/>
            <person name="Pohl T."/>
            <person name="Merkel B.J."/>
            <person name="Hornburger P."/>
            <person name="Mueller R.-W."/>
            <person name="Bruemmer F."/>
            <person name="Labrenz M."/>
            <person name="Spormann A.M."/>
            <person name="Op den Camp H."/>
            <person name="Overmann J."/>
            <person name="Amann R."/>
            <person name="Jetten M.S.M."/>
            <person name="Mascher T."/>
            <person name="Medema M.H."/>
            <person name="Devos D.P."/>
            <person name="Kaster A.-K."/>
            <person name="Ovreas L."/>
            <person name="Rohde M."/>
            <person name="Galperin M.Y."/>
            <person name="Jogler C."/>
        </authorList>
    </citation>
    <scope>NUCLEOTIDE SEQUENCE [LARGE SCALE GENOMIC DNA]</scope>
    <source>
        <strain evidence="1 2">Poly30</strain>
    </source>
</reference>
<gene>
    <name evidence="1" type="ORF">Poly30_48940</name>
</gene>
<name>A0A518EZ25_9BACT</name>
<evidence type="ECO:0000313" key="2">
    <source>
        <dbReference type="Proteomes" id="UP000320390"/>
    </source>
</evidence>